<dbReference type="Proteomes" id="UP000824055">
    <property type="component" value="Unassembled WGS sequence"/>
</dbReference>
<dbReference type="GO" id="GO:0015628">
    <property type="term" value="P:protein secretion by the type II secretion system"/>
    <property type="evidence" value="ECO:0007669"/>
    <property type="project" value="TreeGrafter"/>
</dbReference>
<proteinExistence type="predicted"/>
<dbReference type="InterPro" id="IPR010994">
    <property type="entry name" value="RuvA_2-like"/>
</dbReference>
<dbReference type="Gene3D" id="1.10.150.280">
    <property type="entry name" value="AF1531-like domain"/>
    <property type="match status" value="2"/>
</dbReference>
<name>A0A9D2FYX9_9BACT</name>
<keyword evidence="2" id="KW-0812">Transmembrane</keyword>
<dbReference type="InterPro" id="IPR051675">
    <property type="entry name" value="Endo/Exo/Phosphatase_dom_1"/>
</dbReference>
<evidence type="ECO:0000256" key="2">
    <source>
        <dbReference type="SAM" id="Phobius"/>
    </source>
</evidence>
<dbReference type="PANTHER" id="PTHR21180">
    <property type="entry name" value="ENDONUCLEASE/EXONUCLEASE/PHOSPHATASE FAMILY DOMAIN-CONTAINING PROTEIN 1"/>
    <property type="match status" value="1"/>
</dbReference>
<dbReference type="AlphaFoldDB" id="A0A9D2FYX9"/>
<protein>
    <submittedName>
        <fullName evidence="3">Helix-hairpin-helix domain-containing protein</fullName>
    </submittedName>
</protein>
<reference evidence="3" key="1">
    <citation type="journal article" date="2021" name="PeerJ">
        <title>Extensive microbial diversity within the chicken gut microbiome revealed by metagenomics and culture.</title>
        <authorList>
            <person name="Gilroy R."/>
            <person name="Ravi A."/>
            <person name="Getino M."/>
            <person name="Pursley I."/>
            <person name="Horton D.L."/>
            <person name="Alikhan N.F."/>
            <person name="Baker D."/>
            <person name="Gharbi K."/>
            <person name="Hall N."/>
            <person name="Watson M."/>
            <person name="Adriaenssens E.M."/>
            <person name="Foster-Nyarko E."/>
            <person name="Jarju S."/>
            <person name="Secka A."/>
            <person name="Antonio M."/>
            <person name="Oren A."/>
            <person name="Chaudhuri R.R."/>
            <person name="La Ragione R."/>
            <person name="Hildebrand F."/>
            <person name="Pallen M.J."/>
        </authorList>
    </citation>
    <scope>NUCLEOTIDE SEQUENCE</scope>
    <source>
        <strain evidence="3">ChiHecec3B27-8219</strain>
    </source>
</reference>
<accession>A0A9D2FYX9</accession>
<organism evidence="3 4">
    <name type="scientific">Candidatus Prevotella avicola</name>
    <dbReference type="NCBI Taxonomy" id="2838738"/>
    <lineage>
        <taxon>Bacteria</taxon>
        <taxon>Pseudomonadati</taxon>
        <taxon>Bacteroidota</taxon>
        <taxon>Bacteroidia</taxon>
        <taxon>Bacteroidales</taxon>
        <taxon>Prevotellaceae</taxon>
        <taxon>Prevotella</taxon>
    </lineage>
</organism>
<evidence type="ECO:0000256" key="1">
    <source>
        <dbReference type="SAM" id="MobiDB-lite"/>
    </source>
</evidence>
<comment type="caution">
    <text evidence="3">The sequence shown here is derived from an EMBL/GenBank/DDBJ whole genome shotgun (WGS) entry which is preliminary data.</text>
</comment>
<feature type="transmembrane region" description="Helical" evidence="2">
    <location>
        <begin position="20"/>
        <end position="37"/>
    </location>
</feature>
<feature type="region of interest" description="Disordered" evidence="1">
    <location>
        <begin position="40"/>
        <end position="61"/>
    </location>
</feature>
<gene>
    <name evidence="3" type="ORF">H9966_06590</name>
</gene>
<evidence type="ECO:0000313" key="4">
    <source>
        <dbReference type="Proteomes" id="UP000824055"/>
    </source>
</evidence>
<dbReference type="EMBL" id="DXBE01000048">
    <property type="protein sequence ID" value="HIZ69528.1"/>
    <property type="molecule type" value="Genomic_DNA"/>
</dbReference>
<dbReference type="PANTHER" id="PTHR21180:SF32">
    <property type="entry name" value="ENDONUCLEASE_EXONUCLEASE_PHOSPHATASE FAMILY DOMAIN-CONTAINING PROTEIN 1"/>
    <property type="match status" value="1"/>
</dbReference>
<evidence type="ECO:0000313" key="3">
    <source>
        <dbReference type="EMBL" id="HIZ69528.1"/>
    </source>
</evidence>
<dbReference type="Pfam" id="PF12836">
    <property type="entry name" value="HHH_3"/>
    <property type="match status" value="2"/>
</dbReference>
<dbReference type="SUPFAM" id="SSF47781">
    <property type="entry name" value="RuvA domain 2-like"/>
    <property type="match status" value="3"/>
</dbReference>
<keyword evidence="2" id="KW-0472">Membrane</keyword>
<dbReference type="GO" id="GO:0015627">
    <property type="term" value="C:type II protein secretion system complex"/>
    <property type="evidence" value="ECO:0007669"/>
    <property type="project" value="TreeGrafter"/>
</dbReference>
<keyword evidence="2" id="KW-1133">Transmembrane helix</keyword>
<sequence>MRNYIKEFFYLQRDDRRAVLTLLALAVVALSLIFWLGESSSPSPTAKETNSREEVNREYANGRTNSAEKYYRVEEVKAERFPFDPNTADSTQLLRLGLAPWQVRSIYRYRAKGGTFRQPSDFARLYGLTRKQYRELRPYIRISPDYLPAADYYAPRRTSNDTRSVDSSTTKAPHYIYAAKHKLRPGEHIAINSADTTQLQKIPGIGSAYARMIIRYRERLGGFTTMAQVLESGPVPESTLQYITIDAAQVHKLNVNKLSLNQLRRHPYINFYQAKAICEYRRLHGPLHSLEELRFSPDFPPAQIERLQPYVTF</sequence>
<reference evidence="3" key="2">
    <citation type="submission" date="2021-04" db="EMBL/GenBank/DDBJ databases">
        <authorList>
            <person name="Gilroy R."/>
        </authorList>
    </citation>
    <scope>NUCLEOTIDE SEQUENCE</scope>
    <source>
        <strain evidence="3">ChiHecec3B27-8219</strain>
    </source>
</reference>